<dbReference type="SUPFAM" id="SSF52980">
    <property type="entry name" value="Restriction endonuclease-like"/>
    <property type="match status" value="1"/>
</dbReference>
<dbReference type="InterPro" id="IPR037057">
    <property type="entry name" value="DNA_rep_MutH/T2_RE_sf"/>
</dbReference>
<proteinExistence type="predicted"/>
<protein>
    <submittedName>
        <fullName evidence="4">Uncharacterized protein</fullName>
    </submittedName>
</protein>
<dbReference type="Pfam" id="PF09233">
    <property type="entry name" value="Endonuc-EcoRV"/>
    <property type="match status" value="1"/>
</dbReference>
<dbReference type="EMBL" id="PPQW01000101">
    <property type="protein sequence ID" value="PNZ65758.1"/>
    <property type="molecule type" value="Genomic_DNA"/>
</dbReference>
<keyword evidence="1" id="KW-0540">Nuclease</keyword>
<dbReference type="GO" id="GO:0003677">
    <property type="term" value="F:DNA binding"/>
    <property type="evidence" value="ECO:0007669"/>
    <property type="project" value="InterPro"/>
</dbReference>
<evidence type="ECO:0000256" key="3">
    <source>
        <dbReference type="ARBA" id="ARBA00022801"/>
    </source>
</evidence>
<evidence type="ECO:0000256" key="1">
    <source>
        <dbReference type="ARBA" id="ARBA00022722"/>
    </source>
</evidence>
<organism evidence="4 5">
    <name type="scientific">Staphylococcus auricularis</name>
    <dbReference type="NCBI Taxonomy" id="29379"/>
    <lineage>
        <taxon>Bacteria</taxon>
        <taxon>Bacillati</taxon>
        <taxon>Bacillota</taxon>
        <taxon>Bacilli</taxon>
        <taxon>Bacillales</taxon>
        <taxon>Staphylococcaceae</taxon>
        <taxon>Staphylococcus</taxon>
    </lineage>
</organism>
<name>A0AAP8TSC1_9STAP</name>
<dbReference type="InterPro" id="IPR015314">
    <property type="entry name" value="Restrct_endonuc_II_EcoRV"/>
</dbReference>
<dbReference type="Proteomes" id="UP000242470">
    <property type="component" value="Unassembled WGS sequence"/>
</dbReference>
<dbReference type="GO" id="GO:0004519">
    <property type="term" value="F:endonuclease activity"/>
    <property type="evidence" value="ECO:0007669"/>
    <property type="project" value="UniProtKB-KW"/>
</dbReference>
<dbReference type="RefSeq" id="WP_059107018.1">
    <property type="nucleotide sequence ID" value="NZ_AP024589.1"/>
</dbReference>
<keyword evidence="2" id="KW-0255">Endonuclease</keyword>
<evidence type="ECO:0000313" key="5">
    <source>
        <dbReference type="Proteomes" id="UP000242470"/>
    </source>
</evidence>
<sequence length="156" mass="18511">MRNNTKNICFPYDQYTHHFVIGFVYERNPDAIEGQIASFENIADIIPPYINSKYFIQEKHKISGDKPGSGNTENIGSFKSNNINDFIEGNGPFKFLGKELFEVYWQNYPRTRSTKHYSSLPSFFEWLKTKKIYSEGEIERFEEIYNKWKIDHPYIL</sequence>
<accession>A0AAP8TSC1</accession>
<dbReference type="InterPro" id="IPR011335">
    <property type="entry name" value="Restrct_endonuc-II-like"/>
</dbReference>
<evidence type="ECO:0000313" key="4">
    <source>
        <dbReference type="EMBL" id="PNZ65758.1"/>
    </source>
</evidence>
<gene>
    <name evidence="4" type="ORF">CD158_10705</name>
</gene>
<dbReference type="Gene3D" id="3.40.600.10">
    <property type="entry name" value="DNA mismatch repair MutH/Restriction endonuclease, type II"/>
    <property type="match status" value="1"/>
</dbReference>
<dbReference type="GeneID" id="77174772"/>
<reference evidence="4 5" key="1">
    <citation type="submission" date="2017-08" db="EMBL/GenBank/DDBJ databases">
        <title>Draft genome sequences of 64 type strains of genus Staph aureus.</title>
        <authorList>
            <person name="Cole K."/>
            <person name="Golubchik T."/>
            <person name="Russell J."/>
            <person name="Foster D."/>
            <person name="Llewelyn M."/>
            <person name="Wilson D."/>
            <person name="Crook D."/>
            <person name="Paul J."/>
        </authorList>
    </citation>
    <scope>NUCLEOTIDE SEQUENCE [LARGE SCALE GENOMIC DNA]</scope>
    <source>
        <strain evidence="4 5">NCTC 12101</strain>
    </source>
</reference>
<dbReference type="AlphaFoldDB" id="A0AAP8TSC1"/>
<dbReference type="GO" id="GO:0016787">
    <property type="term" value="F:hydrolase activity"/>
    <property type="evidence" value="ECO:0007669"/>
    <property type="project" value="UniProtKB-KW"/>
</dbReference>
<evidence type="ECO:0000256" key="2">
    <source>
        <dbReference type="ARBA" id="ARBA00022759"/>
    </source>
</evidence>
<comment type="caution">
    <text evidence="4">The sequence shown here is derived from an EMBL/GenBank/DDBJ whole genome shotgun (WGS) entry which is preliminary data.</text>
</comment>
<keyword evidence="3" id="KW-0378">Hydrolase</keyword>